<feature type="domain" description="SnoaL-like" evidence="1">
    <location>
        <begin position="2"/>
        <end position="126"/>
    </location>
</feature>
<name>A0A3A4KHV6_9NOCA</name>
<dbReference type="Gene3D" id="3.10.450.50">
    <property type="match status" value="1"/>
</dbReference>
<dbReference type="OrthoDB" id="1492465at2"/>
<evidence type="ECO:0000313" key="3">
    <source>
        <dbReference type="Proteomes" id="UP000266677"/>
    </source>
</evidence>
<evidence type="ECO:0000259" key="1">
    <source>
        <dbReference type="Pfam" id="PF13577"/>
    </source>
</evidence>
<sequence>MSLNDKQEITEVLHRYARAVDRGDFAGVADCYFPDAIDNHGGYIGTVDGLIEDMRLRHRTIDSSMHFITNILIDLQGDSADVESYCLCYLRQARAEGETRQSRATIKCRYVDRFERRSGRWAIADRIVVFDESVTEWIEDTLNPGWVPARRDSSDPVYTRKP</sequence>
<dbReference type="Pfam" id="PF13577">
    <property type="entry name" value="SnoaL_4"/>
    <property type="match status" value="1"/>
</dbReference>
<accession>A0A3A4KHV6</accession>
<dbReference type="InterPro" id="IPR037401">
    <property type="entry name" value="SnoaL-like"/>
</dbReference>
<evidence type="ECO:0000313" key="2">
    <source>
        <dbReference type="EMBL" id="RJO79189.1"/>
    </source>
</evidence>
<protein>
    <submittedName>
        <fullName evidence="2">Nuclear transport factor 2 family protein</fullName>
    </submittedName>
</protein>
<dbReference type="AlphaFoldDB" id="A0A3A4KHV6"/>
<organism evidence="2 3">
    <name type="scientific">Nocardia panacis</name>
    <dbReference type="NCBI Taxonomy" id="2340916"/>
    <lineage>
        <taxon>Bacteria</taxon>
        <taxon>Bacillati</taxon>
        <taxon>Actinomycetota</taxon>
        <taxon>Actinomycetes</taxon>
        <taxon>Mycobacteriales</taxon>
        <taxon>Nocardiaceae</taxon>
        <taxon>Nocardia</taxon>
    </lineage>
</organism>
<dbReference type="Proteomes" id="UP000266677">
    <property type="component" value="Unassembled WGS sequence"/>
</dbReference>
<reference evidence="2 3" key="1">
    <citation type="submission" date="2018-09" db="EMBL/GenBank/DDBJ databases">
        <title>YIM PH21274 draft genome.</title>
        <authorList>
            <person name="Miao C."/>
        </authorList>
    </citation>
    <scope>NUCLEOTIDE SEQUENCE [LARGE SCALE GENOMIC DNA]</scope>
    <source>
        <strain evidence="2 3">YIM PH 21724</strain>
    </source>
</reference>
<dbReference type="SUPFAM" id="SSF54427">
    <property type="entry name" value="NTF2-like"/>
    <property type="match status" value="1"/>
</dbReference>
<dbReference type="RefSeq" id="WP_120037469.1">
    <property type="nucleotide sequence ID" value="NZ_QZFU01000010.1"/>
</dbReference>
<keyword evidence="3" id="KW-1185">Reference proteome</keyword>
<proteinExistence type="predicted"/>
<comment type="caution">
    <text evidence="2">The sequence shown here is derived from an EMBL/GenBank/DDBJ whole genome shotgun (WGS) entry which is preliminary data.</text>
</comment>
<dbReference type="EMBL" id="QZFU01000010">
    <property type="protein sequence ID" value="RJO79189.1"/>
    <property type="molecule type" value="Genomic_DNA"/>
</dbReference>
<gene>
    <name evidence="2" type="ORF">D5S18_02260</name>
</gene>
<dbReference type="InterPro" id="IPR032710">
    <property type="entry name" value="NTF2-like_dom_sf"/>
</dbReference>